<keyword evidence="1" id="KW-0472">Membrane</keyword>
<name>A0A812DL84_ACAPH</name>
<dbReference type="EMBL" id="CAHIKZ030003722">
    <property type="protein sequence ID" value="CAE1303555.1"/>
    <property type="molecule type" value="Genomic_DNA"/>
</dbReference>
<dbReference type="Proteomes" id="UP000597762">
    <property type="component" value="Unassembled WGS sequence"/>
</dbReference>
<dbReference type="AlphaFoldDB" id="A0A812DL84"/>
<evidence type="ECO:0000256" key="1">
    <source>
        <dbReference type="SAM" id="Phobius"/>
    </source>
</evidence>
<feature type="transmembrane region" description="Helical" evidence="1">
    <location>
        <begin position="6"/>
        <end position="26"/>
    </location>
</feature>
<keyword evidence="3" id="KW-1185">Reference proteome</keyword>
<keyword evidence="1" id="KW-1133">Transmembrane helix</keyword>
<organism evidence="2 3">
    <name type="scientific">Acanthosepion pharaonis</name>
    <name type="common">Pharaoh cuttlefish</name>
    <name type="synonym">Sepia pharaonis</name>
    <dbReference type="NCBI Taxonomy" id="158019"/>
    <lineage>
        <taxon>Eukaryota</taxon>
        <taxon>Metazoa</taxon>
        <taxon>Spiralia</taxon>
        <taxon>Lophotrochozoa</taxon>
        <taxon>Mollusca</taxon>
        <taxon>Cephalopoda</taxon>
        <taxon>Coleoidea</taxon>
        <taxon>Decapodiformes</taxon>
        <taxon>Sepiida</taxon>
        <taxon>Sepiina</taxon>
        <taxon>Sepiidae</taxon>
        <taxon>Acanthosepion</taxon>
    </lineage>
</organism>
<evidence type="ECO:0000313" key="2">
    <source>
        <dbReference type="EMBL" id="CAE1303555.1"/>
    </source>
</evidence>
<keyword evidence="1" id="KW-0812">Transmembrane</keyword>
<accession>A0A812DL84</accession>
<comment type="caution">
    <text evidence="2">The sequence shown here is derived from an EMBL/GenBank/DDBJ whole genome shotgun (WGS) entry which is preliminary data.</text>
</comment>
<evidence type="ECO:0000313" key="3">
    <source>
        <dbReference type="Proteomes" id="UP000597762"/>
    </source>
</evidence>
<feature type="transmembrane region" description="Helical" evidence="1">
    <location>
        <begin position="212"/>
        <end position="230"/>
    </location>
</feature>
<protein>
    <submittedName>
        <fullName evidence="2">Uncharacterized protein</fullName>
    </submittedName>
</protein>
<proteinExistence type="predicted"/>
<feature type="transmembrane region" description="Helical" evidence="1">
    <location>
        <begin position="38"/>
        <end position="58"/>
    </location>
</feature>
<reference evidence="2" key="1">
    <citation type="submission" date="2021-01" db="EMBL/GenBank/DDBJ databases">
        <authorList>
            <person name="Li R."/>
            <person name="Bekaert M."/>
        </authorList>
    </citation>
    <scope>NUCLEOTIDE SEQUENCE</scope>
    <source>
        <strain evidence="2">Farmed</strain>
    </source>
</reference>
<gene>
    <name evidence="2" type="ORF">SPHA_56394</name>
</gene>
<feature type="transmembrane region" description="Helical" evidence="1">
    <location>
        <begin position="137"/>
        <end position="157"/>
    </location>
</feature>
<feature type="transmembrane region" description="Helical" evidence="1">
    <location>
        <begin position="169"/>
        <end position="192"/>
    </location>
</feature>
<sequence>MPFIYFFFSVQLFPDRFFFIFINIFFRFFHYFSQPNSLLSLSILLFLHIFLSSFFQIYLTSILASFNHFPFFPDFSSYLFFFLLHLHTSCASHLLPPNTAFLLIDRSFVRLFVHSFLPSFLPSFLIISFILPLFLFIVAHPLFYFLYLFFFVVSFYLHHSHRFALMNFYYVLIFFLSPSFPSFISIFFPSLLLFYLPSLFCTSIRLHFCTKFFFIHSSSFILSSCFHLSFHRSTLLSFPLISLSYYSLHTL</sequence>
<feature type="transmembrane region" description="Helical" evidence="1">
    <location>
        <begin position="108"/>
        <end position="131"/>
    </location>
</feature>
<feature type="transmembrane region" description="Helical" evidence="1">
    <location>
        <begin position="78"/>
        <end position="96"/>
    </location>
</feature>